<accession>A0A510V851</accession>
<proteinExistence type="predicted"/>
<comment type="caution">
    <text evidence="1">The sequence shown here is derived from an EMBL/GenBank/DDBJ whole genome shotgun (WGS) entry which is preliminary data.</text>
</comment>
<gene>
    <name evidence="1" type="ORF">CXY01_34660</name>
</gene>
<dbReference type="OrthoDB" id="4560923at2"/>
<reference evidence="1 2" key="1">
    <citation type="submission" date="2019-07" db="EMBL/GenBank/DDBJ databases">
        <title>Whole genome shotgun sequence of Cellulomonas xylanilytica NBRC 101102.</title>
        <authorList>
            <person name="Hosoyama A."/>
            <person name="Uohara A."/>
            <person name="Ohji S."/>
            <person name="Ichikawa N."/>
        </authorList>
    </citation>
    <scope>NUCLEOTIDE SEQUENCE [LARGE SCALE GENOMIC DNA]</scope>
    <source>
        <strain evidence="1 2">NBRC 101102</strain>
    </source>
</reference>
<dbReference type="RefSeq" id="WP_146929855.1">
    <property type="nucleotide sequence ID" value="NZ_BJUB01000012.1"/>
</dbReference>
<dbReference type="EMBL" id="BJUB01000012">
    <property type="protein sequence ID" value="GEK22946.1"/>
    <property type="molecule type" value="Genomic_DNA"/>
</dbReference>
<evidence type="ECO:0000313" key="2">
    <source>
        <dbReference type="Proteomes" id="UP000321118"/>
    </source>
</evidence>
<evidence type="ECO:0008006" key="3">
    <source>
        <dbReference type="Google" id="ProtNLM"/>
    </source>
</evidence>
<name>A0A510V851_9CELL</name>
<organism evidence="1 2">
    <name type="scientific">Cellulomonas xylanilytica</name>
    <dbReference type="NCBI Taxonomy" id="233583"/>
    <lineage>
        <taxon>Bacteria</taxon>
        <taxon>Bacillati</taxon>
        <taxon>Actinomycetota</taxon>
        <taxon>Actinomycetes</taxon>
        <taxon>Micrococcales</taxon>
        <taxon>Cellulomonadaceae</taxon>
        <taxon>Cellulomonas</taxon>
    </lineage>
</organism>
<dbReference type="SUPFAM" id="SSF55961">
    <property type="entry name" value="Bet v1-like"/>
    <property type="match status" value="1"/>
</dbReference>
<protein>
    <recommendedName>
        <fullName evidence="3">Polyketide cyclase</fullName>
    </recommendedName>
</protein>
<dbReference type="AlphaFoldDB" id="A0A510V851"/>
<evidence type="ECO:0000313" key="1">
    <source>
        <dbReference type="EMBL" id="GEK22946.1"/>
    </source>
</evidence>
<keyword evidence="2" id="KW-1185">Reference proteome</keyword>
<dbReference type="Proteomes" id="UP000321118">
    <property type="component" value="Unassembled WGS sequence"/>
</dbReference>
<sequence>MPAPDVVHTVPTSGELTIDAPRAAVWRAAIELDELADDGGYALVGQPRSGLGAKSVRLGPPVGPHGFRTVMYSEVTALQEPHWITSEVLTSTWEHVETLLLLDIDPGRTRARVTGAWRRPAPAGTDFSELQQSLDLLAAQYLERIAAAVRGS</sequence>